<dbReference type="Gene3D" id="3.40.50.300">
    <property type="entry name" value="P-loop containing nucleotide triphosphate hydrolases"/>
    <property type="match status" value="1"/>
</dbReference>
<keyword evidence="2" id="KW-0342">GTP-binding</keyword>
<dbReference type="SUPFAM" id="SSF52540">
    <property type="entry name" value="P-loop containing nucleoside triphosphate hydrolases"/>
    <property type="match status" value="1"/>
</dbReference>
<gene>
    <name evidence="3" type="ORF">M0813_18271</name>
</gene>
<dbReference type="InterPro" id="IPR027417">
    <property type="entry name" value="P-loop_NTPase"/>
</dbReference>
<dbReference type="InterPro" id="IPR005225">
    <property type="entry name" value="Small_GTP-bd"/>
</dbReference>
<dbReference type="PROSITE" id="PS51420">
    <property type="entry name" value="RHO"/>
    <property type="match status" value="1"/>
</dbReference>
<dbReference type="Proteomes" id="UP001150062">
    <property type="component" value="Unassembled WGS sequence"/>
</dbReference>
<dbReference type="InterPro" id="IPR020849">
    <property type="entry name" value="Small_GTPase_Ras-type"/>
</dbReference>
<accession>A0ABQ8YSM5</accession>
<dbReference type="Pfam" id="PF00071">
    <property type="entry name" value="Ras"/>
    <property type="match status" value="1"/>
</dbReference>
<dbReference type="PROSITE" id="PS51421">
    <property type="entry name" value="RAS"/>
    <property type="match status" value="1"/>
</dbReference>
<dbReference type="PANTHER" id="PTHR24070">
    <property type="entry name" value="RAS, DI-RAS, AND RHEB FAMILY MEMBERS OF SMALL GTPASE SUPERFAMILY"/>
    <property type="match status" value="1"/>
</dbReference>
<dbReference type="CDD" id="cd00876">
    <property type="entry name" value="Ras"/>
    <property type="match status" value="1"/>
</dbReference>
<keyword evidence="4" id="KW-1185">Reference proteome</keyword>
<keyword evidence="1" id="KW-0547">Nucleotide-binding</keyword>
<dbReference type="SMART" id="SM00174">
    <property type="entry name" value="RHO"/>
    <property type="match status" value="1"/>
</dbReference>
<comment type="caution">
    <text evidence="3">The sequence shown here is derived from an EMBL/GenBank/DDBJ whole genome shotgun (WGS) entry which is preliminary data.</text>
</comment>
<dbReference type="EMBL" id="JAOAOG010000122">
    <property type="protein sequence ID" value="KAJ6247637.1"/>
    <property type="molecule type" value="Genomic_DNA"/>
</dbReference>
<reference evidence="3" key="1">
    <citation type="submission" date="2022-08" db="EMBL/GenBank/DDBJ databases">
        <title>Novel sulfate-reducing endosymbionts in the free-living metamonad Anaeramoeba.</title>
        <authorList>
            <person name="Jerlstrom-Hultqvist J."/>
            <person name="Cepicka I."/>
            <person name="Gallot-Lavallee L."/>
            <person name="Salas-Leiva D."/>
            <person name="Curtis B.A."/>
            <person name="Zahonova K."/>
            <person name="Pipaliya S."/>
            <person name="Dacks J."/>
            <person name="Roger A.J."/>
        </authorList>
    </citation>
    <scope>NUCLEOTIDE SEQUENCE</scope>
    <source>
        <strain evidence="3">Schooner1</strain>
    </source>
</reference>
<sequence length="190" mass="21752">MGDRFKIVLLGDAGTGKSAITVMFLQGKFIQKYDPTLEETYRKTIEIENKSCLLDILDTAGQESYHTMESRYVRNGDGFLIVYSTTSKSSFEKIEAFYDLVLRVKDCSSYPIVLMGNKCDLVDEREVSTEDAKKLTEKLSCQFLETSALKNENIKESFSALVLQLRKKWEEEGLNKKKKKKNGVPFCRRV</sequence>
<protein>
    <submittedName>
        <fullName evidence="3">Ras-like protein</fullName>
    </submittedName>
</protein>
<name>A0ABQ8YSM5_9EUKA</name>
<dbReference type="SMART" id="SM00175">
    <property type="entry name" value="RAB"/>
    <property type="match status" value="1"/>
</dbReference>
<evidence type="ECO:0000256" key="1">
    <source>
        <dbReference type="ARBA" id="ARBA00022741"/>
    </source>
</evidence>
<dbReference type="InterPro" id="IPR001806">
    <property type="entry name" value="Small_GTPase"/>
</dbReference>
<evidence type="ECO:0000313" key="3">
    <source>
        <dbReference type="EMBL" id="KAJ6247637.1"/>
    </source>
</evidence>
<dbReference type="SMART" id="SM00176">
    <property type="entry name" value="RAN"/>
    <property type="match status" value="1"/>
</dbReference>
<evidence type="ECO:0000256" key="2">
    <source>
        <dbReference type="ARBA" id="ARBA00023134"/>
    </source>
</evidence>
<dbReference type="NCBIfam" id="TIGR00231">
    <property type="entry name" value="small_GTP"/>
    <property type="match status" value="1"/>
</dbReference>
<dbReference type="PROSITE" id="PS51419">
    <property type="entry name" value="RAB"/>
    <property type="match status" value="1"/>
</dbReference>
<dbReference type="PRINTS" id="PR00449">
    <property type="entry name" value="RASTRNSFRMNG"/>
</dbReference>
<evidence type="ECO:0000313" key="4">
    <source>
        <dbReference type="Proteomes" id="UP001150062"/>
    </source>
</evidence>
<dbReference type="SMART" id="SM00173">
    <property type="entry name" value="RAS"/>
    <property type="match status" value="1"/>
</dbReference>
<proteinExistence type="predicted"/>
<organism evidence="3 4">
    <name type="scientific">Anaeramoeba flamelloides</name>
    <dbReference type="NCBI Taxonomy" id="1746091"/>
    <lineage>
        <taxon>Eukaryota</taxon>
        <taxon>Metamonada</taxon>
        <taxon>Anaeramoebidae</taxon>
        <taxon>Anaeramoeba</taxon>
    </lineage>
</organism>